<evidence type="ECO:0000256" key="7">
    <source>
        <dbReference type="SAM" id="Phobius"/>
    </source>
</evidence>
<proteinExistence type="inferred from homology"/>
<dbReference type="EMBL" id="DSVI01000014">
    <property type="protein sequence ID" value="HGT48324.1"/>
    <property type="molecule type" value="Genomic_DNA"/>
</dbReference>
<dbReference type="GO" id="GO:0008324">
    <property type="term" value="F:monoatomic cation transmembrane transporter activity"/>
    <property type="evidence" value="ECO:0007669"/>
    <property type="project" value="InterPro"/>
</dbReference>
<dbReference type="GO" id="GO:0005886">
    <property type="term" value="C:plasma membrane"/>
    <property type="evidence" value="ECO:0007669"/>
    <property type="project" value="UniProtKB-SubCell"/>
</dbReference>
<comment type="similarity">
    <text evidence="2">Belongs to the CPA3 antiporters (TC 2.A.63) subunit E family.</text>
</comment>
<evidence type="ECO:0000256" key="4">
    <source>
        <dbReference type="ARBA" id="ARBA00022692"/>
    </source>
</evidence>
<sequence length="168" mass="19286">METKTKSRIIVFVAALLVWFALTDIKNYQEVLIGIAISLLVTFLTGHFLVTTEKTQHPLKRTVHFLFYILKFVWEMIKANLEVAYLVIHPMLPIKPGIVKIKTKLNKDSAITVLSNSITLTPGTLTVDVNKDKQELYIHWINVKTKDIDEATEEIGNRFEKTLTEVFE</sequence>
<evidence type="ECO:0000256" key="5">
    <source>
        <dbReference type="ARBA" id="ARBA00022989"/>
    </source>
</evidence>
<dbReference type="PANTHER" id="PTHR34584:SF1">
    <property type="entry name" value="NA(+)_H(+) ANTIPORTER SUBUNIT E1"/>
    <property type="match status" value="1"/>
</dbReference>
<comment type="caution">
    <text evidence="8">The sequence shown here is derived from an EMBL/GenBank/DDBJ whole genome shotgun (WGS) entry which is preliminary data.</text>
</comment>
<comment type="subcellular location">
    <subcellularLocation>
        <location evidence="1">Cell membrane</location>
        <topology evidence="1">Multi-pass membrane protein</topology>
    </subcellularLocation>
</comment>
<feature type="transmembrane region" description="Helical" evidence="7">
    <location>
        <begin position="31"/>
        <end position="51"/>
    </location>
</feature>
<protein>
    <submittedName>
        <fullName evidence="8">Cation:proton antiporter</fullName>
    </submittedName>
</protein>
<evidence type="ECO:0000256" key="6">
    <source>
        <dbReference type="ARBA" id="ARBA00023136"/>
    </source>
</evidence>
<dbReference type="AlphaFoldDB" id="A0A832G1R1"/>
<keyword evidence="4 7" id="KW-0812">Transmembrane</keyword>
<organism evidence="8">
    <name type="scientific">Ignavibacterium album</name>
    <dbReference type="NCBI Taxonomy" id="591197"/>
    <lineage>
        <taxon>Bacteria</taxon>
        <taxon>Pseudomonadati</taxon>
        <taxon>Ignavibacteriota</taxon>
        <taxon>Ignavibacteria</taxon>
        <taxon>Ignavibacteriales</taxon>
        <taxon>Ignavibacteriaceae</taxon>
        <taxon>Ignavibacterium</taxon>
    </lineage>
</organism>
<keyword evidence="3" id="KW-1003">Cell membrane</keyword>
<feature type="transmembrane region" description="Helical" evidence="7">
    <location>
        <begin position="7"/>
        <end position="25"/>
    </location>
</feature>
<dbReference type="PIRSF" id="PIRSF019239">
    <property type="entry name" value="MrpE"/>
    <property type="match status" value="1"/>
</dbReference>
<gene>
    <name evidence="8" type="ORF">ENS56_09830</name>
</gene>
<dbReference type="InterPro" id="IPR002758">
    <property type="entry name" value="Cation_antiport_E"/>
</dbReference>
<dbReference type="PANTHER" id="PTHR34584">
    <property type="entry name" value="NA(+)/H(+) ANTIPORTER SUBUNIT E1"/>
    <property type="match status" value="1"/>
</dbReference>
<accession>A0A832G1R1</accession>
<evidence type="ECO:0000256" key="3">
    <source>
        <dbReference type="ARBA" id="ARBA00022475"/>
    </source>
</evidence>
<reference evidence="8" key="1">
    <citation type="journal article" date="2020" name="mSystems">
        <title>Genome- and Community-Level Interaction Insights into Carbon Utilization and Element Cycling Functions of Hydrothermarchaeota in Hydrothermal Sediment.</title>
        <authorList>
            <person name="Zhou Z."/>
            <person name="Liu Y."/>
            <person name="Xu W."/>
            <person name="Pan J."/>
            <person name="Luo Z.H."/>
            <person name="Li M."/>
        </authorList>
    </citation>
    <scope>NUCLEOTIDE SEQUENCE [LARGE SCALE GENOMIC DNA]</scope>
    <source>
        <strain evidence="8">SpSt-500</strain>
    </source>
</reference>
<evidence type="ECO:0000313" key="8">
    <source>
        <dbReference type="EMBL" id="HGT48324.1"/>
    </source>
</evidence>
<keyword evidence="5 7" id="KW-1133">Transmembrane helix</keyword>
<dbReference type="Pfam" id="PF01899">
    <property type="entry name" value="MNHE"/>
    <property type="match status" value="1"/>
</dbReference>
<name>A0A832G1R1_9BACT</name>
<keyword evidence="6 7" id="KW-0472">Membrane</keyword>
<evidence type="ECO:0000256" key="1">
    <source>
        <dbReference type="ARBA" id="ARBA00004651"/>
    </source>
</evidence>
<evidence type="ECO:0000256" key="2">
    <source>
        <dbReference type="ARBA" id="ARBA00006228"/>
    </source>
</evidence>